<evidence type="ECO:0000313" key="1">
    <source>
        <dbReference type="EMBL" id="TSB47023.1"/>
    </source>
</evidence>
<gene>
    <name evidence="1" type="ORF">FN960_08370</name>
</gene>
<keyword evidence="2" id="KW-1185">Reference proteome</keyword>
<name>A0A554A016_9BACI</name>
<dbReference type="Gene3D" id="3.40.50.360">
    <property type="match status" value="1"/>
</dbReference>
<accession>A0A554A016</accession>
<dbReference type="Proteomes" id="UP000318521">
    <property type="component" value="Unassembled WGS sequence"/>
</dbReference>
<reference evidence="1 2" key="1">
    <citation type="submission" date="2019-07" db="EMBL/GenBank/DDBJ databases">
        <authorList>
            <person name="Park Y.J."/>
            <person name="Jeong S.E."/>
            <person name="Jung H.S."/>
        </authorList>
    </citation>
    <scope>NUCLEOTIDE SEQUENCE [LARGE SCALE GENOMIC DNA]</scope>
    <source>
        <strain evidence="2">P16(2019)</strain>
    </source>
</reference>
<proteinExistence type="predicted"/>
<dbReference type="InterPro" id="IPR029039">
    <property type="entry name" value="Flavoprotein-like_sf"/>
</dbReference>
<dbReference type="AlphaFoldDB" id="A0A554A016"/>
<evidence type="ECO:0008006" key="3">
    <source>
        <dbReference type="Google" id="ProtNLM"/>
    </source>
</evidence>
<sequence>MTSVVLLKGDKISHTKHPMFVTQLEDWFQEQGHQLTEVFIDHYNNEIHDADIIILAIPVEQIEYQAFKQFLQSLPKDSFTGKKVFSFVLGGTVAHVSIMELYLQPLLTRLGVNETIKPISIQSNRKSKRKNQVVNIEKMYEFFKMHIPQVV</sequence>
<dbReference type="RefSeq" id="WP_143848253.1">
    <property type="nucleotide sequence ID" value="NZ_VLXZ01000004.1"/>
</dbReference>
<dbReference type="EMBL" id="VLXZ01000004">
    <property type="protein sequence ID" value="TSB47023.1"/>
    <property type="molecule type" value="Genomic_DNA"/>
</dbReference>
<organism evidence="1 2">
    <name type="scientific">Alkalicoccobacillus porphyridii</name>
    <dbReference type="NCBI Taxonomy" id="2597270"/>
    <lineage>
        <taxon>Bacteria</taxon>
        <taxon>Bacillati</taxon>
        <taxon>Bacillota</taxon>
        <taxon>Bacilli</taxon>
        <taxon>Bacillales</taxon>
        <taxon>Bacillaceae</taxon>
        <taxon>Alkalicoccobacillus</taxon>
    </lineage>
</organism>
<comment type="caution">
    <text evidence="1">The sequence shown here is derived from an EMBL/GenBank/DDBJ whole genome shotgun (WGS) entry which is preliminary data.</text>
</comment>
<dbReference type="SUPFAM" id="SSF52218">
    <property type="entry name" value="Flavoproteins"/>
    <property type="match status" value="1"/>
</dbReference>
<evidence type="ECO:0000313" key="2">
    <source>
        <dbReference type="Proteomes" id="UP000318521"/>
    </source>
</evidence>
<protein>
    <recommendedName>
        <fullName evidence="3">NAD(P)H-dependent oxidoreductase</fullName>
    </recommendedName>
</protein>